<dbReference type="EMBL" id="MN740028">
    <property type="protein sequence ID" value="QHT84858.1"/>
    <property type="molecule type" value="Genomic_DNA"/>
</dbReference>
<reference evidence="2" key="1">
    <citation type="journal article" date="2020" name="Nature">
        <title>Giant virus diversity and host interactions through global metagenomics.</title>
        <authorList>
            <person name="Schulz F."/>
            <person name="Roux S."/>
            <person name="Paez-Espino D."/>
            <person name="Jungbluth S."/>
            <person name="Walsh D.A."/>
            <person name="Denef V.J."/>
            <person name="McMahon K.D."/>
            <person name="Konstantinidis K.T."/>
            <person name="Eloe-Fadrosh E.A."/>
            <person name="Kyrpides N.C."/>
            <person name="Woyke T."/>
        </authorList>
    </citation>
    <scope>NUCLEOTIDE SEQUENCE</scope>
    <source>
        <strain evidence="2">GVMAG-M-3300023184-178</strain>
    </source>
</reference>
<evidence type="ECO:0000256" key="1">
    <source>
        <dbReference type="SAM" id="Phobius"/>
    </source>
</evidence>
<sequence length="118" mass="13008">MNKYFCVGIFILTLLFFGIIFYNIITRKYIYYENMVSDSATNYTNCGQMKDCNTCVSNTTPNGICYWCKNKGCVNPDNYYDPNSCSRDQAKCTAPAAALANAPVTTALAATGPLTTSQ</sequence>
<evidence type="ECO:0008006" key="3">
    <source>
        <dbReference type="Google" id="ProtNLM"/>
    </source>
</evidence>
<evidence type="ECO:0000313" key="2">
    <source>
        <dbReference type="EMBL" id="QHT84858.1"/>
    </source>
</evidence>
<protein>
    <recommendedName>
        <fullName evidence="3">PSI domain-containing protein</fullName>
    </recommendedName>
</protein>
<feature type="transmembrane region" description="Helical" evidence="1">
    <location>
        <begin position="6"/>
        <end position="25"/>
    </location>
</feature>
<organism evidence="2">
    <name type="scientific">viral metagenome</name>
    <dbReference type="NCBI Taxonomy" id="1070528"/>
    <lineage>
        <taxon>unclassified sequences</taxon>
        <taxon>metagenomes</taxon>
        <taxon>organismal metagenomes</taxon>
    </lineage>
</organism>
<keyword evidence="1" id="KW-0472">Membrane</keyword>
<keyword evidence="1" id="KW-1133">Transmembrane helix</keyword>
<keyword evidence="1" id="KW-0812">Transmembrane</keyword>
<accession>A0A6C0HVT7</accession>
<name>A0A6C0HVT7_9ZZZZ</name>
<proteinExistence type="predicted"/>
<dbReference type="AlphaFoldDB" id="A0A6C0HVT7"/>